<gene>
    <name evidence="9" type="ORF">SMN809_LOCUS57563</name>
</gene>
<dbReference type="EMBL" id="CAJOBI010211510">
    <property type="protein sequence ID" value="CAF5019156.1"/>
    <property type="molecule type" value="Genomic_DNA"/>
</dbReference>
<proteinExistence type="predicted"/>
<dbReference type="AlphaFoldDB" id="A0A8S3DPC1"/>
<evidence type="ECO:0000259" key="8">
    <source>
        <dbReference type="Pfam" id="PF00152"/>
    </source>
</evidence>
<evidence type="ECO:0000256" key="1">
    <source>
        <dbReference type="ARBA" id="ARBA00004496"/>
    </source>
</evidence>
<comment type="subcellular location">
    <subcellularLocation>
        <location evidence="1">Cytoplasm</location>
    </subcellularLocation>
</comment>
<dbReference type="SUPFAM" id="SSF55681">
    <property type="entry name" value="Class II aaRS and biotin synthetases"/>
    <property type="match status" value="1"/>
</dbReference>
<evidence type="ECO:0000256" key="4">
    <source>
        <dbReference type="ARBA" id="ARBA00022741"/>
    </source>
</evidence>
<protein>
    <recommendedName>
        <fullName evidence="8">Aminoacyl-tRNA synthetase class II (D/K/N) domain-containing protein</fullName>
    </recommendedName>
</protein>
<evidence type="ECO:0000256" key="7">
    <source>
        <dbReference type="ARBA" id="ARBA00023146"/>
    </source>
</evidence>
<keyword evidence="5" id="KW-0067">ATP-binding</keyword>
<keyword evidence="3" id="KW-0436">Ligase</keyword>
<keyword evidence="2" id="KW-0963">Cytoplasm</keyword>
<comment type="caution">
    <text evidence="9">The sequence shown here is derived from an EMBL/GenBank/DDBJ whole genome shotgun (WGS) entry which is preliminary data.</text>
</comment>
<reference evidence="9" key="1">
    <citation type="submission" date="2021-02" db="EMBL/GenBank/DDBJ databases">
        <authorList>
            <person name="Nowell W R."/>
        </authorList>
    </citation>
    <scope>NUCLEOTIDE SEQUENCE</scope>
</reference>
<evidence type="ECO:0000313" key="9">
    <source>
        <dbReference type="EMBL" id="CAF5019156.1"/>
    </source>
</evidence>
<keyword evidence="6" id="KW-0648">Protein biosynthesis</keyword>
<organism evidence="9 10">
    <name type="scientific">Rotaria magnacalcarata</name>
    <dbReference type="NCBI Taxonomy" id="392030"/>
    <lineage>
        <taxon>Eukaryota</taxon>
        <taxon>Metazoa</taxon>
        <taxon>Spiralia</taxon>
        <taxon>Gnathifera</taxon>
        <taxon>Rotifera</taxon>
        <taxon>Eurotatoria</taxon>
        <taxon>Bdelloidea</taxon>
        <taxon>Philodinida</taxon>
        <taxon>Philodinidae</taxon>
        <taxon>Rotaria</taxon>
    </lineage>
</organism>
<accession>A0A8S3DPC1</accession>
<dbReference type="InterPro" id="IPR004364">
    <property type="entry name" value="Aa-tRNA-synt_II"/>
</dbReference>
<name>A0A8S3DPC1_9BILA</name>
<keyword evidence="7" id="KW-0030">Aminoacyl-tRNA synthetase</keyword>
<feature type="domain" description="Aminoacyl-tRNA synthetase class II (D/K/N)" evidence="8">
    <location>
        <begin position="7"/>
        <end position="57"/>
    </location>
</feature>
<evidence type="ECO:0000256" key="6">
    <source>
        <dbReference type="ARBA" id="ARBA00022917"/>
    </source>
</evidence>
<dbReference type="GO" id="GO:0005524">
    <property type="term" value="F:ATP binding"/>
    <property type="evidence" value="ECO:0007669"/>
    <property type="project" value="UniProtKB-KW"/>
</dbReference>
<evidence type="ECO:0000256" key="3">
    <source>
        <dbReference type="ARBA" id="ARBA00022598"/>
    </source>
</evidence>
<dbReference type="GO" id="GO:0004816">
    <property type="term" value="F:asparagine-tRNA ligase activity"/>
    <property type="evidence" value="ECO:0007669"/>
    <property type="project" value="TreeGrafter"/>
</dbReference>
<dbReference type="Proteomes" id="UP000676336">
    <property type="component" value="Unassembled WGS sequence"/>
</dbReference>
<feature type="non-terminal residue" evidence="9">
    <location>
        <position position="1"/>
    </location>
</feature>
<evidence type="ECO:0000313" key="10">
    <source>
        <dbReference type="Proteomes" id="UP000676336"/>
    </source>
</evidence>
<dbReference type="Pfam" id="PF00152">
    <property type="entry name" value="tRNA-synt_2"/>
    <property type="match status" value="1"/>
</dbReference>
<dbReference type="PANTHER" id="PTHR22594">
    <property type="entry name" value="ASPARTYL/LYSYL-TRNA SYNTHETASE"/>
    <property type="match status" value="1"/>
</dbReference>
<dbReference type="InterPro" id="IPR045864">
    <property type="entry name" value="aa-tRNA-synth_II/BPL/LPL"/>
</dbReference>
<dbReference type="Gene3D" id="3.30.930.10">
    <property type="entry name" value="Bira Bifunctional Protein, Domain 2"/>
    <property type="match status" value="1"/>
</dbReference>
<sequence>ETACPALGDVFCIAQSYRAEQSRTRRHLAEYTHVEAECAFISFDDLLNRIEDLVVDVV</sequence>
<evidence type="ECO:0000256" key="2">
    <source>
        <dbReference type="ARBA" id="ARBA00022490"/>
    </source>
</evidence>
<evidence type="ECO:0000256" key="5">
    <source>
        <dbReference type="ARBA" id="ARBA00022840"/>
    </source>
</evidence>
<feature type="non-terminal residue" evidence="9">
    <location>
        <position position="58"/>
    </location>
</feature>
<keyword evidence="4" id="KW-0547">Nucleotide-binding</keyword>
<dbReference type="GO" id="GO:0005737">
    <property type="term" value="C:cytoplasm"/>
    <property type="evidence" value="ECO:0007669"/>
    <property type="project" value="UniProtKB-SubCell"/>
</dbReference>
<dbReference type="GO" id="GO:0006421">
    <property type="term" value="P:asparaginyl-tRNA aminoacylation"/>
    <property type="evidence" value="ECO:0007669"/>
    <property type="project" value="TreeGrafter"/>
</dbReference>
<dbReference type="PANTHER" id="PTHR22594:SF16">
    <property type="entry name" value="ASPARAGINE--TRNA LIGASE, CYTOPLASMIC"/>
    <property type="match status" value="1"/>
</dbReference>